<evidence type="ECO:0000313" key="2">
    <source>
        <dbReference type="Proteomes" id="UP001242314"/>
    </source>
</evidence>
<gene>
    <name evidence="1" type="ORF">QDH73_03535</name>
</gene>
<dbReference type="EMBL" id="JASGWX010000002">
    <property type="protein sequence ID" value="MDP4483111.1"/>
    <property type="molecule type" value="Genomic_DNA"/>
</dbReference>
<keyword evidence="2" id="KW-1185">Reference proteome</keyword>
<accession>A0ABT9GB53</accession>
<sequence>MNNTNKLIKQVQIVVLVLITLAICFSSFQSMRANAWYFNAVNTLKGSANNYSQQNLQSAQDAINLASSLEPTHPHYLQLMAHVQMLKLAAGTDKTTDVLAIYQQVEELLLQSVALRQSWPETWVALAQVVSYQEGPSERVYEYIQQAKKVGPYKYDVQLGIIQIALINWQQLPPKYKVLFVNELKLAVKHGHKFTRAFEVAKQVEALHILCLSLKFGRHYEPIRTSWMFKKHCN</sequence>
<dbReference type="Proteomes" id="UP001242314">
    <property type="component" value="Unassembled WGS sequence"/>
</dbReference>
<comment type="caution">
    <text evidence="1">The sequence shown here is derived from an EMBL/GenBank/DDBJ whole genome shotgun (WGS) entry which is preliminary data.</text>
</comment>
<organism evidence="1 2">
    <name type="scientific">Pseudoalteromonas distincta</name>
    <dbReference type="NCBI Taxonomy" id="77608"/>
    <lineage>
        <taxon>Bacteria</taxon>
        <taxon>Pseudomonadati</taxon>
        <taxon>Pseudomonadota</taxon>
        <taxon>Gammaproteobacteria</taxon>
        <taxon>Alteromonadales</taxon>
        <taxon>Pseudoalteromonadaceae</taxon>
        <taxon>Pseudoalteromonas</taxon>
    </lineage>
</organism>
<name>A0ABT9GB53_9GAMM</name>
<protein>
    <submittedName>
        <fullName evidence="1">VpsP family polysaccharide biosynthesis protein</fullName>
    </submittedName>
</protein>
<proteinExistence type="predicted"/>
<dbReference type="RefSeq" id="WP_039489998.1">
    <property type="nucleotide sequence ID" value="NZ_JASGWX010000002.1"/>
</dbReference>
<reference evidence="1 2" key="1">
    <citation type="submission" date="2023-04" db="EMBL/GenBank/DDBJ databases">
        <title>Novel Pseudoalteromonas species isolated from Pacific coral.</title>
        <authorList>
            <person name="Videau P."/>
            <person name="Shlafstein M.D."/>
            <person name="Oline D.K."/>
            <person name="Strangman W.K."/>
            <person name="Hahnke R.L."/>
            <person name="Saw J.H."/>
            <person name="Ushijima B."/>
        </authorList>
    </citation>
    <scope>NUCLEOTIDE SEQUENCE [LARGE SCALE GENOMIC DNA]</scope>
    <source>
        <strain evidence="1 2">LMG 14908</strain>
    </source>
</reference>
<evidence type="ECO:0000313" key="1">
    <source>
        <dbReference type="EMBL" id="MDP4483111.1"/>
    </source>
</evidence>
<dbReference type="NCBIfam" id="NF038257">
    <property type="entry name" value="exopoly_VpsP"/>
    <property type="match status" value="1"/>
</dbReference>